<accession>A0AB38FYW0</accession>
<name>A0AB38FYW0_9ENTR</name>
<dbReference type="EMBL" id="RBIZ01000006">
    <property type="protein sequence ID" value="RKR53523.1"/>
    <property type="molecule type" value="Genomic_DNA"/>
</dbReference>
<reference evidence="2 5" key="2">
    <citation type="submission" date="2018-10" db="EMBL/GenBank/DDBJ databases">
        <title>Genomic Encyclopedia of Type Strains, Phase IV (KMG-IV): sequencing the most valuable type-strain genomes for metagenomic binning, comparative biology and taxonomic classification.</title>
        <authorList>
            <person name="Goeker M."/>
        </authorList>
    </citation>
    <scope>NUCLEOTIDE SEQUENCE [LARGE SCALE GENOMIC DNA]</scope>
    <source>
        <strain evidence="2 5">DSM 5079</strain>
    </source>
</reference>
<sequence length="354" mass="39266">MNVVKGLLAGLMLFAASAQSAPLAPLSPPQGLRPCCAFGYNLQAEVLNIPIPLYELDNVVTADDLGKHLYNDSLLAGIANLAGMGRERNGIMYTSRGGFIDTAHIRDTADMTVYLFSQLLPKLGQSFVLRLDDELTERRVVFNGFTPPVDEDERIALAAWLSAHLAFQLAAWHEIAQWYGFASIPGFSEEVSAFSPEDLYSNLLGARIAVSLIRHGDTTTEAAYNRAMDGALPKALRELGAQPANITRFHFDMLDGRWWDSKKRVPEKYLVLLRNYDVSDDRLPTAVPGEQAKPWRQSLPHSLLTYDLDSLAELQFWPGSSMERLPAPKTYYTVADFPRLSAFARDSDKAEAAK</sequence>
<dbReference type="Proteomes" id="UP000267341">
    <property type="component" value="Unassembled WGS sequence"/>
</dbReference>
<evidence type="ECO:0000313" key="4">
    <source>
        <dbReference type="Proteomes" id="UP000251313"/>
    </source>
</evidence>
<feature type="signal peptide" evidence="1">
    <location>
        <begin position="1"/>
        <end position="20"/>
    </location>
</feature>
<evidence type="ECO:0000313" key="2">
    <source>
        <dbReference type="EMBL" id="RKR53523.1"/>
    </source>
</evidence>
<evidence type="ECO:0000256" key="1">
    <source>
        <dbReference type="SAM" id="SignalP"/>
    </source>
</evidence>
<dbReference type="AlphaFoldDB" id="A0AB38FYW0"/>
<evidence type="ECO:0000313" key="3">
    <source>
        <dbReference type="EMBL" id="SQA64176.1"/>
    </source>
</evidence>
<evidence type="ECO:0000313" key="5">
    <source>
        <dbReference type="Proteomes" id="UP000267341"/>
    </source>
</evidence>
<dbReference type="EMBL" id="UAVL01000018">
    <property type="protein sequence ID" value="SQA64176.1"/>
    <property type="molecule type" value="Genomic_DNA"/>
</dbReference>
<gene>
    <name evidence="2" type="ORF">C7387_3980</name>
    <name evidence="3" type="ORF">NCTC11967_03272</name>
</gene>
<dbReference type="Proteomes" id="UP000251313">
    <property type="component" value="Unassembled WGS sequence"/>
</dbReference>
<dbReference type="Pfam" id="PF13265">
    <property type="entry name" value="DUF4056"/>
    <property type="match status" value="1"/>
</dbReference>
<protein>
    <submittedName>
        <fullName evidence="2">Uncharacterized protein DUF4056</fullName>
    </submittedName>
</protein>
<comment type="caution">
    <text evidence="3">The sequence shown here is derived from an EMBL/GenBank/DDBJ whole genome shotgun (WGS) entry which is preliminary data.</text>
</comment>
<organism evidence="3 4">
    <name type="scientific">Yokenella regensburgei</name>
    <dbReference type="NCBI Taxonomy" id="158877"/>
    <lineage>
        <taxon>Bacteria</taxon>
        <taxon>Pseudomonadati</taxon>
        <taxon>Pseudomonadota</taxon>
        <taxon>Gammaproteobacteria</taxon>
        <taxon>Enterobacterales</taxon>
        <taxon>Enterobacteriaceae</taxon>
        <taxon>Yokenella</taxon>
    </lineage>
</organism>
<keyword evidence="5" id="KW-1185">Reference proteome</keyword>
<feature type="chain" id="PRO_5044327443" evidence="1">
    <location>
        <begin position="21"/>
        <end position="354"/>
    </location>
</feature>
<keyword evidence="1" id="KW-0732">Signal</keyword>
<reference evidence="3 4" key="1">
    <citation type="submission" date="2018-06" db="EMBL/GenBank/DDBJ databases">
        <authorList>
            <consortium name="Pathogen Informatics"/>
            <person name="Doyle S."/>
        </authorList>
    </citation>
    <scope>NUCLEOTIDE SEQUENCE [LARGE SCALE GENOMIC DNA]</scope>
    <source>
        <strain evidence="3 4">NCTC11967</strain>
    </source>
</reference>
<proteinExistence type="predicted"/>
<dbReference type="InterPro" id="IPR025130">
    <property type="entry name" value="DUF4056"/>
</dbReference>